<dbReference type="AlphaFoldDB" id="A0A0U0W6D8"/>
<feature type="region of interest" description="Disordered" evidence="1">
    <location>
        <begin position="17"/>
        <end position="67"/>
    </location>
</feature>
<dbReference type="InterPro" id="IPR027417">
    <property type="entry name" value="P-loop_NTPase"/>
</dbReference>
<sequence length="441" mass="49090">MSNDDATPEQIAEVLALAEAERERKRNSRAEPPEPPEPPVSNGFGRQPPPEPDNQPSDDVPPDDLNDYEGAIQAQLRLLRIRAEARRRLEDEQRPPILLPEFKNLDTLLAEPDAPIPYRIDQLAPAEGRIMLSAQYKSGKTILRDNLIRALADSDDFLGRFTVSQPARRIVVIDDEMSENTLRRWLRDQGIANTAAVVAVVSLRGRLGLFNLMDEPCRNEWAARLALLGCDYLILDCLRPILDELGLDENRDVGRFLVQFDALLNDAGIADAALVHHMGHANERSRGDSRLQDWPDAIWRIVRDKADDPTSPRFFTAVGRDVNVPEGRLSYDPTTRRLTYAAGSRSDAKAEAARVAIIRLLAGADGPVKAGDIEALSYPREVVREALQWLVGKGVVARETGLRNAQLHRIAYACAECGLPVVARQERHLSCDPSRVELLVD</sequence>
<evidence type="ECO:0000256" key="1">
    <source>
        <dbReference type="SAM" id="MobiDB-lite"/>
    </source>
</evidence>
<organism evidence="2 3">
    <name type="scientific">Mycobacterium bohemicum DSM 44277</name>
    <dbReference type="NCBI Taxonomy" id="1236609"/>
    <lineage>
        <taxon>Bacteria</taxon>
        <taxon>Bacillati</taxon>
        <taxon>Actinomycetota</taxon>
        <taxon>Actinomycetes</taxon>
        <taxon>Mycobacteriales</taxon>
        <taxon>Mycobacteriaceae</taxon>
        <taxon>Mycobacterium</taxon>
    </lineage>
</organism>
<reference evidence="2 3" key="1">
    <citation type="submission" date="2015-03" db="EMBL/GenBank/DDBJ databases">
        <authorList>
            <person name="Murphy D."/>
        </authorList>
    </citation>
    <scope>NUCLEOTIDE SEQUENCE [LARGE SCALE GENOMIC DNA]</scope>
    <source>
        <strain evidence="2 3">DSM 44277</strain>
    </source>
</reference>
<dbReference type="OrthoDB" id="4934928at2"/>
<dbReference type="EMBL" id="CSTD01000001">
    <property type="protein sequence ID" value="CPR10496.1"/>
    <property type="molecule type" value="Genomic_DNA"/>
</dbReference>
<feature type="compositionally biased region" description="Basic and acidic residues" evidence="1">
    <location>
        <begin position="19"/>
        <end position="32"/>
    </location>
</feature>
<dbReference type="Gene3D" id="3.40.50.300">
    <property type="entry name" value="P-loop containing nucleotide triphosphate hydrolases"/>
    <property type="match status" value="1"/>
</dbReference>
<gene>
    <name evidence="2" type="ORF">BN971_01883</name>
</gene>
<proteinExistence type="predicted"/>
<evidence type="ECO:0008006" key="4">
    <source>
        <dbReference type="Google" id="ProtNLM"/>
    </source>
</evidence>
<accession>A0A0U0W6D8</accession>
<evidence type="ECO:0000313" key="2">
    <source>
        <dbReference type="EMBL" id="CPR10496.1"/>
    </source>
</evidence>
<dbReference type="RefSeq" id="WP_085183046.1">
    <property type="nucleotide sequence ID" value="NZ_CSTD01000001.1"/>
</dbReference>
<protein>
    <recommendedName>
        <fullName evidence="4">AAA domain-containing protein</fullName>
    </recommendedName>
</protein>
<evidence type="ECO:0000313" key="3">
    <source>
        <dbReference type="Proteomes" id="UP000198875"/>
    </source>
</evidence>
<dbReference type="Pfam" id="PF13481">
    <property type="entry name" value="AAA_25"/>
    <property type="match status" value="1"/>
</dbReference>
<name>A0A0U0W6D8_MYCBE</name>
<dbReference type="Proteomes" id="UP000198875">
    <property type="component" value="Unassembled WGS sequence"/>
</dbReference>